<sequence length="342" mass="42090">MTYTPQLKERGYYENRYDNLIVTQCRMMEDTHNLLREKRLKECNWLVDPNEIAWRMHVLEELEIYFRKWALAENRDKRIAEWMEEDLEIDNFYEKTTINTPYCIYCNNKMDLFFKDLNVWYWKKKSRILFYFICEPCKYKRGVWDNWEEYKIEKNICELCKSEDTKTRFEPWKESDVYRTICNSCSHTKEEKWEHYKGQTKESDPDYEKDRERFVLTEKGLYDFQDSCRRLNNFNELHVKINAENLEKEEGKVIDKKILDMSDIKDLILKELKKFKYTDILLWTPSIKKKRVYIELTLFGKNLIKDEFIVQMQWILKNTNWGIDEKSVQIQLGILKCHLEWE</sequence>
<protein>
    <submittedName>
        <fullName evidence="1">Uncharacterized protein</fullName>
    </submittedName>
</protein>
<name>K1YML3_9BACT</name>
<comment type="caution">
    <text evidence="1">The sequence shown here is derived from an EMBL/GenBank/DDBJ whole genome shotgun (WGS) entry which is preliminary data.</text>
</comment>
<proteinExistence type="predicted"/>
<dbReference type="AlphaFoldDB" id="K1YML3"/>
<gene>
    <name evidence="1" type="ORF">ACD_71C00218G0010</name>
</gene>
<accession>K1YML3</accession>
<reference evidence="1" key="1">
    <citation type="journal article" date="2012" name="Science">
        <title>Fermentation, hydrogen, and sulfur metabolism in multiple uncultivated bacterial phyla.</title>
        <authorList>
            <person name="Wrighton K.C."/>
            <person name="Thomas B.C."/>
            <person name="Sharon I."/>
            <person name="Miller C.S."/>
            <person name="Castelle C.J."/>
            <person name="VerBerkmoes N.C."/>
            <person name="Wilkins M.J."/>
            <person name="Hettich R.L."/>
            <person name="Lipton M.S."/>
            <person name="Williams K.H."/>
            <person name="Long P.E."/>
            <person name="Banfield J.F."/>
        </authorList>
    </citation>
    <scope>NUCLEOTIDE SEQUENCE [LARGE SCALE GENOMIC DNA]</scope>
</reference>
<evidence type="ECO:0000313" key="1">
    <source>
        <dbReference type="EMBL" id="EKD44185.1"/>
    </source>
</evidence>
<organism evidence="1">
    <name type="scientific">uncultured bacterium</name>
    <name type="common">gcode 4</name>
    <dbReference type="NCBI Taxonomy" id="1234023"/>
    <lineage>
        <taxon>Bacteria</taxon>
        <taxon>environmental samples</taxon>
    </lineage>
</organism>
<dbReference type="EMBL" id="AMFJ01028949">
    <property type="protein sequence ID" value="EKD44185.1"/>
    <property type="molecule type" value="Genomic_DNA"/>
</dbReference>